<dbReference type="EMBL" id="JABFAC010048388">
    <property type="protein sequence ID" value="MBA0633604.1"/>
    <property type="molecule type" value="Genomic_DNA"/>
</dbReference>
<evidence type="ECO:0000313" key="2">
    <source>
        <dbReference type="Proteomes" id="UP000593561"/>
    </source>
</evidence>
<evidence type="ECO:0000313" key="1">
    <source>
        <dbReference type="EMBL" id="MBA0633604.1"/>
    </source>
</evidence>
<organism evidence="1 2">
    <name type="scientific">Gossypium davidsonii</name>
    <name type="common">Davidson's cotton</name>
    <name type="synonym">Gossypium klotzschianum subsp. davidsonii</name>
    <dbReference type="NCBI Taxonomy" id="34287"/>
    <lineage>
        <taxon>Eukaryota</taxon>
        <taxon>Viridiplantae</taxon>
        <taxon>Streptophyta</taxon>
        <taxon>Embryophyta</taxon>
        <taxon>Tracheophyta</taxon>
        <taxon>Spermatophyta</taxon>
        <taxon>Magnoliopsida</taxon>
        <taxon>eudicotyledons</taxon>
        <taxon>Gunneridae</taxon>
        <taxon>Pentapetalae</taxon>
        <taxon>rosids</taxon>
        <taxon>malvids</taxon>
        <taxon>Malvales</taxon>
        <taxon>Malvaceae</taxon>
        <taxon>Malvoideae</taxon>
        <taxon>Gossypium</taxon>
    </lineage>
</organism>
<name>A0A7J8T5D9_GOSDV</name>
<dbReference type="Proteomes" id="UP000593561">
    <property type="component" value="Unassembled WGS sequence"/>
</dbReference>
<reference evidence="1 2" key="1">
    <citation type="journal article" date="2019" name="Genome Biol. Evol.">
        <title>Insights into the evolution of the New World diploid cottons (Gossypium, subgenus Houzingenia) based on genome sequencing.</title>
        <authorList>
            <person name="Grover C.E."/>
            <person name="Arick M.A. 2nd"/>
            <person name="Thrash A."/>
            <person name="Conover J.L."/>
            <person name="Sanders W.S."/>
            <person name="Peterson D.G."/>
            <person name="Frelichowski J.E."/>
            <person name="Scheffler J.A."/>
            <person name="Scheffler B.E."/>
            <person name="Wendel J.F."/>
        </authorList>
    </citation>
    <scope>NUCLEOTIDE SEQUENCE [LARGE SCALE GENOMIC DNA]</scope>
    <source>
        <strain evidence="1">27</strain>
        <tissue evidence="1">Leaf</tissue>
    </source>
</reference>
<keyword evidence="2" id="KW-1185">Reference proteome</keyword>
<dbReference type="AlphaFoldDB" id="A0A7J8T5D9"/>
<protein>
    <submittedName>
        <fullName evidence="1">Uncharacterized protein</fullName>
    </submittedName>
</protein>
<proteinExistence type="predicted"/>
<comment type="caution">
    <text evidence="1">The sequence shown here is derived from an EMBL/GenBank/DDBJ whole genome shotgun (WGS) entry which is preliminary data.</text>
</comment>
<gene>
    <name evidence="1" type="ORF">Godav_025750</name>
</gene>
<accession>A0A7J8T5D9</accession>
<sequence>MKEMNTEIACIHLGNVHMVPKRVEEVDNLMHYILSQWENGDDDGLVDLRLVAQHYCRNMTRKLIFN</sequence>